<evidence type="ECO:0000313" key="1">
    <source>
        <dbReference type="EMBL" id="KZS95141.1"/>
    </source>
</evidence>
<keyword evidence="2" id="KW-1185">Reference proteome</keyword>
<sequence>MSQLSKPTTRLQSLPRELIMQIFLSLSNRDSKAFRVALGVSLKHCDLSIACLNAIEDVSTRPYLPLVPLQTLSWGDRLEKLRHREALWNSPTYIPKATWAPLPDEVSFDSLADVAIESIFTTEACSARIHFILYEVETTAHAYELEYTESGAAADPVTINHLTFPIPIMTVKTIRADHDDVLLVVVSVEDRAPGSIGFEVYCHDKKTGDFSQTVTSNPLPVSDTLRELWTSVPSDLWIGGEDWVPAMRLCGFLIGTLWFQHQIDTNPILIIQNWKTAETVTEFIPQNDTVKIDDFTFLSTHDIALLCRDPKPCIRIISTDQKLSFILNFPRTRRELCYRQLRCRSAPGRTGFPCGLLLIEVPITIDEHPYEMSFMIALSTSALMALLVSARVDAGRTERDNGLIVIDYPRWAKIATFFQTDSPERWCVEASGNRLCFSELEVNIRRRNDPDPYIVVLEFLPGLKGRRSRVAVIDKEREFGESSYHDQPRDRIVPEAYFSRLQLLTLLVDGVYTFLPYNCQRFLLFTDFYRISSLLMDDNRIYIFNYAEVPNPNILEEDDVPPSGRLPGPYIELWDFSADPVARRDRPLG</sequence>
<dbReference type="EMBL" id="KV419402">
    <property type="protein sequence ID" value="KZS95141.1"/>
    <property type="molecule type" value="Genomic_DNA"/>
</dbReference>
<protein>
    <submittedName>
        <fullName evidence="1">Uncharacterized protein</fullName>
    </submittedName>
</protein>
<proteinExistence type="predicted"/>
<gene>
    <name evidence="1" type="ORF">SISNIDRAFT_484017</name>
</gene>
<organism evidence="1 2">
    <name type="scientific">Sistotremastrum niveocremeum HHB9708</name>
    <dbReference type="NCBI Taxonomy" id="1314777"/>
    <lineage>
        <taxon>Eukaryota</taxon>
        <taxon>Fungi</taxon>
        <taxon>Dikarya</taxon>
        <taxon>Basidiomycota</taxon>
        <taxon>Agaricomycotina</taxon>
        <taxon>Agaricomycetes</taxon>
        <taxon>Sistotremastrales</taxon>
        <taxon>Sistotremastraceae</taxon>
        <taxon>Sertulicium</taxon>
        <taxon>Sertulicium niveocremeum</taxon>
    </lineage>
</organism>
<dbReference type="AlphaFoldDB" id="A0A164WL19"/>
<accession>A0A164WL19</accession>
<dbReference type="Proteomes" id="UP000076722">
    <property type="component" value="Unassembled WGS sequence"/>
</dbReference>
<reference evidence="1 2" key="1">
    <citation type="journal article" date="2016" name="Mol. Biol. Evol.">
        <title>Comparative Genomics of Early-Diverging Mushroom-Forming Fungi Provides Insights into the Origins of Lignocellulose Decay Capabilities.</title>
        <authorList>
            <person name="Nagy L.G."/>
            <person name="Riley R."/>
            <person name="Tritt A."/>
            <person name="Adam C."/>
            <person name="Daum C."/>
            <person name="Floudas D."/>
            <person name="Sun H."/>
            <person name="Yadav J.S."/>
            <person name="Pangilinan J."/>
            <person name="Larsson K.H."/>
            <person name="Matsuura K."/>
            <person name="Barry K."/>
            <person name="Labutti K."/>
            <person name="Kuo R."/>
            <person name="Ohm R.A."/>
            <person name="Bhattacharya S.S."/>
            <person name="Shirouzu T."/>
            <person name="Yoshinaga Y."/>
            <person name="Martin F.M."/>
            <person name="Grigoriev I.V."/>
            <person name="Hibbett D.S."/>
        </authorList>
    </citation>
    <scope>NUCLEOTIDE SEQUENCE [LARGE SCALE GENOMIC DNA]</scope>
    <source>
        <strain evidence="1 2">HHB9708</strain>
    </source>
</reference>
<name>A0A164WL19_9AGAM</name>
<evidence type="ECO:0000313" key="2">
    <source>
        <dbReference type="Proteomes" id="UP000076722"/>
    </source>
</evidence>